<organism evidence="1 2">
    <name type="scientific">Rotaria sordida</name>
    <dbReference type="NCBI Taxonomy" id="392033"/>
    <lineage>
        <taxon>Eukaryota</taxon>
        <taxon>Metazoa</taxon>
        <taxon>Spiralia</taxon>
        <taxon>Gnathifera</taxon>
        <taxon>Rotifera</taxon>
        <taxon>Eurotatoria</taxon>
        <taxon>Bdelloidea</taxon>
        <taxon>Philodinida</taxon>
        <taxon>Philodinidae</taxon>
        <taxon>Rotaria</taxon>
    </lineage>
</organism>
<comment type="caution">
    <text evidence="1">The sequence shown here is derived from an EMBL/GenBank/DDBJ whole genome shotgun (WGS) entry which is preliminary data.</text>
</comment>
<gene>
    <name evidence="1" type="ORF">OTI717_LOCUS19242</name>
</gene>
<accession>A0A819CHE8</accession>
<sequence length="151" mass="16676">MDSVLLELLPHSHAPNLNKILVIKLQNNIKARAAISEELSSTILHSALRSFPLHSAGSLPKSDSLTRSIRRQRQIQSPDESSLLSAELKKTDRGDDFVLHEDEKLIVFTTRSNLSVLKNCKHCSNALITSASGTNANGINFLTFKWKSLSS</sequence>
<evidence type="ECO:0000313" key="1">
    <source>
        <dbReference type="EMBL" id="CAF3818124.1"/>
    </source>
</evidence>
<evidence type="ECO:0000313" key="2">
    <source>
        <dbReference type="Proteomes" id="UP000663823"/>
    </source>
</evidence>
<name>A0A819CHE8_9BILA</name>
<dbReference type="Proteomes" id="UP000663823">
    <property type="component" value="Unassembled WGS sequence"/>
</dbReference>
<reference evidence="1" key="1">
    <citation type="submission" date="2021-02" db="EMBL/GenBank/DDBJ databases">
        <authorList>
            <person name="Nowell W R."/>
        </authorList>
    </citation>
    <scope>NUCLEOTIDE SEQUENCE</scope>
</reference>
<proteinExistence type="predicted"/>
<dbReference type="AlphaFoldDB" id="A0A819CHE8"/>
<dbReference type="EMBL" id="CAJOAX010002774">
    <property type="protein sequence ID" value="CAF3818124.1"/>
    <property type="molecule type" value="Genomic_DNA"/>
</dbReference>
<protein>
    <submittedName>
        <fullName evidence="1">Uncharacterized protein</fullName>
    </submittedName>
</protein>